<comment type="subcellular location">
    <subcellularLocation>
        <location evidence="1">Membrane</location>
        <topology evidence="1">Multi-pass membrane protein</topology>
    </subcellularLocation>
</comment>
<dbReference type="SUPFAM" id="SSF81321">
    <property type="entry name" value="Family A G protein-coupled receptor-like"/>
    <property type="match status" value="1"/>
</dbReference>
<name>V4AKN3_LOTGI</name>
<dbReference type="OrthoDB" id="5564849at2759"/>
<dbReference type="PROSITE" id="PS50262">
    <property type="entry name" value="G_PROTEIN_RECEP_F1_2"/>
    <property type="match status" value="1"/>
</dbReference>
<evidence type="ECO:0000256" key="7">
    <source>
        <dbReference type="ARBA" id="ARBA00023224"/>
    </source>
</evidence>
<reference evidence="10 11" key="1">
    <citation type="journal article" date="2013" name="Nature">
        <title>Insights into bilaterian evolution from three spiralian genomes.</title>
        <authorList>
            <person name="Simakov O."/>
            <person name="Marletaz F."/>
            <person name="Cho S.J."/>
            <person name="Edsinger-Gonzales E."/>
            <person name="Havlak P."/>
            <person name="Hellsten U."/>
            <person name="Kuo D.H."/>
            <person name="Larsson T."/>
            <person name="Lv J."/>
            <person name="Arendt D."/>
            <person name="Savage R."/>
            <person name="Osoegawa K."/>
            <person name="de Jong P."/>
            <person name="Grimwood J."/>
            <person name="Chapman J.A."/>
            <person name="Shapiro H."/>
            <person name="Aerts A."/>
            <person name="Otillar R.P."/>
            <person name="Terry A.Y."/>
            <person name="Boore J.L."/>
            <person name="Grigoriev I.V."/>
            <person name="Lindberg D.R."/>
            <person name="Seaver E.C."/>
            <person name="Weisblat D.A."/>
            <person name="Putnam N.H."/>
            <person name="Rokhsar D.S."/>
        </authorList>
    </citation>
    <scope>NUCLEOTIDE SEQUENCE [LARGE SCALE GENOMIC DNA]</scope>
</reference>
<evidence type="ECO:0000259" key="9">
    <source>
        <dbReference type="PROSITE" id="PS50262"/>
    </source>
</evidence>
<dbReference type="PRINTS" id="PR00237">
    <property type="entry name" value="GPCRRHODOPSN"/>
</dbReference>
<sequence length="248" mass="28243">MSKTKQPQISLHKDEPIAWACTIDKIENVSEGLVSHQTMHSTKQPISNTEKNFEASSMVNNTNTLTEKQCNQLKELLTEYQDIFMEPGKRLGYSEKRFHTIDTGDSRPISVPWSIKIMGICNMTNFTSDVHTSCNVSRLIDDTWGTSALSHWEDFVVGTYIAFIVCTSILMNSLILFVLYQHRSRLMFTDYFIVSLAITDLGSPLFAYPMACTSSYSHKWLYKDIVCFTLNINIEALSHGHAVNYRCV</sequence>
<dbReference type="Proteomes" id="UP000030746">
    <property type="component" value="Unassembled WGS sequence"/>
</dbReference>
<evidence type="ECO:0000256" key="8">
    <source>
        <dbReference type="SAM" id="Phobius"/>
    </source>
</evidence>
<keyword evidence="5 8" id="KW-0472">Membrane</keyword>
<keyword evidence="7" id="KW-0807">Transducer</keyword>
<dbReference type="InterPro" id="IPR000276">
    <property type="entry name" value="GPCR_Rhodpsn"/>
</dbReference>
<dbReference type="InterPro" id="IPR050125">
    <property type="entry name" value="GPCR_opsins"/>
</dbReference>
<keyword evidence="3 8" id="KW-1133">Transmembrane helix</keyword>
<dbReference type="EMBL" id="KB201304">
    <property type="protein sequence ID" value="ESO97677.1"/>
    <property type="molecule type" value="Genomic_DNA"/>
</dbReference>
<protein>
    <recommendedName>
        <fullName evidence="9">G-protein coupled receptors family 1 profile domain-containing protein</fullName>
    </recommendedName>
</protein>
<evidence type="ECO:0000313" key="10">
    <source>
        <dbReference type="EMBL" id="ESO97677.1"/>
    </source>
</evidence>
<evidence type="ECO:0000256" key="6">
    <source>
        <dbReference type="ARBA" id="ARBA00023170"/>
    </source>
</evidence>
<dbReference type="GO" id="GO:0004930">
    <property type="term" value="F:G protein-coupled receptor activity"/>
    <property type="evidence" value="ECO:0007669"/>
    <property type="project" value="UniProtKB-KW"/>
</dbReference>
<evidence type="ECO:0000256" key="1">
    <source>
        <dbReference type="ARBA" id="ARBA00004141"/>
    </source>
</evidence>
<organism evidence="10 11">
    <name type="scientific">Lottia gigantea</name>
    <name type="common">Giant owl limpet</name>
    <dbReference type="NCBI Taxonomy" id="225164"/>
    <lineage>
        <taxon>Eukaryota</taxon>
        <taxon>Metazoa</taxon>
        <taxon>Spiralia</taxon>
        <taxon>Lophotrochozoa</taxon>
        <taxon>Mollusca</taxon>
        <taxon>Gastropoda</taxon>
        <taxon>Patellogastropoda</taxon>
        <taxon>Lottioidea</taxon>
        <taxon>Lottiidae</taxon>
        <taxon>Lottia</taxon>
    </lineage>
</organism>
<proteinExistence type="predicted"/>
<feature type="transmembrane region" description="Helical" evidence="8">
    <location>
        <begin position="157"/>
        <end position="179"/>
    </location>
</feature>
<accession>V4AKN3</accession>
<dbReference type="CTD" id="20235778"/>
<feature type="transmembrane region" description="Helical" evidence="8">
    <location>
        <begin position="191"/>
        <end position="211"/>
    </location>
</feature>
<evidence type="ECO:0000256" key="3">
    <source>
        <dbReference type="ARBA" id="ARBA00022989"/>
    </source>
</evidence>
<dbReference type="Gene3D" id="1.20.1070.10">
    <property type="entry name" value="Rhodopsin 7-helix transmembrane proteins"/>
    <property type="match status" value="1"/>
</dbReference>
<dbReference type="InterPro" id="IPR017452">
    <property type="entry name" value="GPCR_Rhodpsn_7TM"/>
</dbReference>
<keyword evidence="6" id="KW-0675">Receptor</keyword>
<dbReference type="PANTHER" id="PTHR24240">
    <property type="entry name" value="OPSIN"/>
    <property type="match status" value="1"/>
</dbReference>
<keyword evidence="4" id="KW-0297">G-protein coupled receptor</keyword>
<evidence type="ECO:0000256" key="4">
    <source>
        <dbReference type="ARBA" id="ARBA00023040"/>
    </source>
</evidence>
<dbReference type="RefSeq" id="XP_009051533.1">
    <property type="nucleotide sequence ID" value="XM_009053285.1"/>
</dbReference>
<dbReference type="KEGG" id="lgi:LOTGIDRAFT_152765"/>
<dbReference type="HOGENOM" id="CLU_1121182_0_0_1"/>
<feature type="domain" description="G-protein coupled receptors family 1 profile" evidence="9">
    <location>
        <begin position="171"/>
        <end position="248"/>
    </location>
</feature>
<dbReference type="GO" id="GO:0016020">
    <property type="term" value="C:membrane"/>
    <property type="evidence" value="ECO:0007669"/>
    <property type="project" value="UniProtKB-SubCell"/>
</dbReference>
<dbReference type="AlphaFoldDB" id="V4AKN3"/>
<keyword evidence="2 8" id="KW-0812">Transmembrane</keyword>
<evidence type="ECO:0000313" key="11">
    <source>
        <dbReference type="Proteomes" id="UP000030746"/>
    </source>
</evidence>
<dbReference type="GeneID" id="20235778"/>
<keyword evidence="11" id="KW-1185">Reference proteome</keyword>
<evidence type="ECO:0000256" key="2">
    <source>
        <dbReference type="ARBA" id="ARBA00022692"/>
    </source>
</evidence>
<gene>
    <name evidence="10" type="ORF">LOTGIDRAFT_152765</name>
</gene>
<evidence type="ECO:0000256" key="5">
    <source>
        <dbReference type="ARBA" id="ARBA00023136"/>
    </source>
</evidence>